<dbReference type="Pfam" id="PF07992">
    <property type="entry name" value="Pyr_redox_2"/>
    <property type="match status" value="1"/>
</dbReference>
<accession>A0A1A0MYJ3</accession>
<evidence type="ECO:0000313" key="3">
    <source>
        <dbReference type="EMBL" id="OBA90470.1"/>
    </source>
</evidence>
<dbReference type="InterPro" id="IPR036188">
    <property type="entry name" value="FAD/NAD-bd_sf"/>
</dbReference>
<gene>
    <name evidence="3" type="ORF">A5642_12470</name>
</gene>
<dbReference type="SUPFAM" id="SSF51905">
    <property type="entry name" value="FAD/NAD(P)-binding domain"/>
    <property type="match status" value="2"/>
</dbReference>
<name>A0A1A0MYJ3_MYCMU</name>
<protein>
    <submittedName>
        <fullName evidence="3">Potassium transporter</fullName>
    </submittedName>
</protein>
<evidence type="ECO:0000256" key="1">
    <source>
        <dbReference type="ARBA" id="ARBA00023002"/>
    </source>
</evidence>
<dbReference type="GO" id="GO:0050660">
    <property type="term" value="F:flavin adenine dinucleotide binding"/>
    <property type="evidence" value="ECO:0007669"/>
    <property type="project" value="TreeGrafter"/>
</dbReference>
<dbReference type="Gene3D" id="3.50.50.60">
    <property type="entry name" value="FAD/NAD(P)-binding domain"/>
    <property type="match status" value="1"/>
</dbReference>
<dbReference type="PANTHER" id="PTHR43539">
    <property type="entry name" value="FLAVIN-BINDING MONOOXYGENASE-LIKE PROTEIN (AFU_ORTHOLOGUE AFUA_4G09220)"/>
    <property type="match status" value="1"/>
</dbReference>
<evidence type="ECO:0000259" key="2">
    <source>
        <dbReference type="Pfam" id="PF07992"/>
    </source>
</evidence>
<comment type="caution">
    <text evidence="3">The sequence shown here is derived from an EMBL/GenBank/DDBJ whole genome shotgun (WGS) entry which is preliminary data.</text>
</comment>
<dbReference type="Proteomes" id="UP000093962">
    <property type="component" value="Unassembled WGS sequence"/>
</dbReference>
<sequence length="490" mass="54684">MSAAVERCDVCIVGAGIAGLNALFTTSQYLSAGQRVILLDRRQRVGGMWVDTYDYVRLHQPHPYFTAGNIGWTLDAEPSHLATKHEVLAHFDHCMDVLRRRLTVDEYYGWTMQSDEEADGVVRVQCRSDDGRTMVVEAKRLIKAIASDVEPNDPLPLSSTSVRSVSPNYCDMRSGDIDASDAPVWVIGSGKTAMDTAHALINRHPGREVNLLAGSGTYFAHRDRLFPTGGRRWWGGLTFNAFADEVTRMFDGTNEEEVARHWRERCGVWVTPSTGNFLLGVLSTAERDAIAAGLRDIVMDHLVDVVDRDGRAEMQLRSGAVRAIDPDSWIVNCTGYLLKHSPPYEPYTSPSGRVLSLNARGATLHLTTYMGYFLPHLMFTGQLTEVPLYELDMIDLRRKCNAVFPHALMTLAVHNLSLIADALPLSVFRDCGLDVARWYPVPRQAVGMAQFLATHRRRRPHLQRTLDTVAKRFDVHCGPLARSNAPLLSQ</sequence>
<dbReference type="RefSeq" id="WP_064857886.1">
    <property type="nucleotide sequence ID" value="NZ_LZSF01000052.1"/>
</dbReference>
<dbReference type="PANTHER" id="PTHR43539:SF78">
    <property type="entry name" value="FLAVIN-CONTAINING MONOOXYGENASE"/>
    <property type="match status" value="1"/>
</dbReference>
<evidence type="ECO:0000313" key="4">
    <source>
        <dbReference type="Proteomes" id="UP000093962"/>
    </source>
</evidence>
<reference evidence="3 4" key="1">
    <citation type="submission" date="2016-06" db="EMBL/GenBank/DDBJ databases">
        <authorList>
            <person name="Kjaerup R.B."/>
            <person name="Dalgaard T.S."/>
            <person name="Juul-Madsen H.R."/>
        </authorList>
    </citation>
    <scope>NUCLEOTIDE SEQUENCE [LARGE SCALE GENOMIC DNA]</scope>
    <source>
        <strain evidence="3 4">1199456.5</strain>
    </source>
</reference>
<proteinExistence type="predicted"/>
<feature type="domain" description="FAD/NAD(P)-binding" evidence="2">
    <location>
        <begin position="9"/>
        <end position="213"/>
    </location>
</feature>
<dbReference type="GO" id="GO:0004497">
    <property type="term" value="F:monooxygenase activity"/>
    <property type="evidence" value="ECO:0007669"/>
    <property type="project" value="TreeGrafter"/>
</dbReference>
<keyword evidence="1" id="KW-0560">Oxidoreductase</keyword>
<organism evidence="3 4">
    <name type="scientific">Mycolicibacterium mucogenicum</name>
    <name type="common">Mycobacterium mucogenicum</name>
    <dbReference type="NCBI Taxonomy" id="56689"/>
    <lineage>
        <taxon>Bacteria</taxon>
        <taxon>Bacillati</taxon>
        <taxon>Actinomycetota</taxon>
        <taxon>Actinomycetes</taxon>
        <taxon>Mycobacteriales</taxon>
        <taxon>Mycobacteriaceae</taxon>
        <taxon>Mycolicibacterium</taxon>
    </lineage>
</organism>
<dbReference type="AlphaFoldDB" id="A0A1A0MYJ3"/>
<dbReference type="EMBL" id="LZSF01000052">
    <property type="protein sequence ID" value="OBA90470.1"/>
    <property type="molecule type" value="Genomic_DNA"/>
</dbReference>
<dbReference type="InterPro" id="IPR023753">
    <property type="entry name" value="FAD/NAD-binding_dom"/>
</dbReference>
<dbReference type="InterPro" id="IPR050982">
    <property type="entry name" value="Auxin_biosynth/cation_transpt"/>
</dbReference>